<evidence type="ECO:0000313" key="2">
    <source>
        <dbReference type="Proteomes" id="UP001162992"/>
    </source>
</evidence>
<evidence type="ECO:0000313" key="1">
    <source>
        <dbReference type="EMBL" id="KAJ7557230.1"/>
    </source>
</evidence>
<dbReference type="Proteomes" id="UP001162992">
    <property type="component" value="Chromosome 5"/>
</dbReference>
<protein>
    <submittedName>
        <fullName evidence="1">Uncharacterized protein</fullName>
    </submittedName>
</protein>
<name>A0ACC2DSR9_DIPCM</name>
<accession>A0ACC2DSR9</accession>
<comment type="caution">
    <text evidence="1">The sequence shown here is derived from an EMBL/GenBank/DDBJ whole genome shotgun (WGS) entry which is preliminary data.</text>
</comment>
<organism evidence="1 2">
    <name type="scientific">Diphasiastrum complanatum</name>
    <name type="common">Issler's clubmoss</name>
    <name type="synonym">Lycopodium complanatum</name>
    <dbReference type="NCBI Taxonomy" id="34168"/>
    <lineage>
        <taxon>Eukaryota</taxon>
        <taxon>Viridiplantae</taxon>
        <taxon>Streptophyta</taxon>
        <taxon>Embryophyta</taxon>
        <taxon>Tracheophyta</taxon>
        <taxon>Lycopodiopsida</taxon>
        <taxon>Lycopodiales</taxon>
        <taxon>Lycopodiaceae</taxon>
        <taxon>Lycopodioideae</taxon>
        <taxon>Diphasiastrum</taxon>
    </lineage>
</organism>
<reference evidence="2" key="1">
    <citation type="journal article" date="2024" name="Proc. Natl. Acad. Sci. U.S.A.">
        <title>Extraordinary preservation of gene collinearity over three hundred million years revealed in homosporous lycophytes.</title>
        <authorList>
            <person name="Li C."/>
            <person name="Wickell D."/>
            <person name="Kuo L.Y."/>
            <person name="Chen X."/>
            <person name="Nie B."/>
            <person name="Liao X."/>
            <person name="Peng D."/>
            <person name="Ji J."/>
            <person name="Jenkins J."/>
            <person name="Williams M."/>
            <person name="Shu S."/>
            <person name="Plott C."/>
            <person name="Barry K."/>
            <person name="Rajasekar S."/>
            <person name="Grimwood J."/>
            <person name="Han X."/>
            <person name="Sun S."/>
            <person name="Hou Z."/>
            <person name="He W."/>
            <person name="Dai G."/>
            <person name="Sun C."/>
            <person name="Schmutz J."/>
            <person name="Leebens-Mack J.H."/>
            <person name="Li F.W."/>
            <person name="Wang L."/>
        </authorList>
    </citation>
    <scope>NUCLEOTIDE SEQUENCE [LARGE SCALE GENOMIC DNA]</scope>
    <source>
        <strain evidence="2">cv. PW_Plant_1</strain>
    </source>
</reference>
<sequence length="213" mass="23636">MPGDLDKSESRLQEATSSSSSAVAAGVAEEHEEQEAGKGDEEDTGAQIAPIVKLEEVAISTGEENEDVLIDLKAKLYRFDKEGKQWKERGVGQVKLLKHKEAKRVRLLMRQNKTLKICANHLVLSTTSLQEHAGSDKSWVWHATDFSDGDLKEELFCIRLGSVENAQKFKELFEEVQESAAETSAEHKQAADSAAELLENLDVKQEENEESTP</sequence>
<gene>
    <name evidence="1" type="ORF">O6H91_05G117500</name>
</gene>
<dbReference type="EMBL" id="CM055096">
    <property type="protein sequence ID" value="KAJ7557230.1"/>
    <property type="molecule type" value="Genomic_DNA"/>
</dbReference>
<proteinExistence type="predicted"/>
<keyword evidence="2" id="KW-1185">Reference proteome</keyword>